<dbReference type="InterPro" id="IPR012001">
    <property type="entry name" value="Thiamin_PyroP_enz_TPP-bd_dom"/>
</dbReference>
<dbReference type="Gene3D" id="3.40.50.970">
    <property type="match status" value="2"/>
</dbReference>
<dbReference type="InterPro" id="IPR012110">
    <property type="entry name" value="PDC/IPDC-like"/>
</dbReference>
<evidence type="ECO:0000256" key="3">
    <source>
        <dbReference type="ARBA" id="ARBA00007812"/>
    </source>
</evidence>
<evidence type="ECO:0000259" key="13">
    <source>
        <dbReference type="Pfam" id="PF00205"/>
    </source>
</evidence>
<dbReference type="SUPFAM" id="SSF52467">
    <property type="entry name" value="DHS-like NAD/FAD-binding domain"/>
    <property type="match status" value="1"/>
</dbReference>
<dbReference type="GO" id="GO:0005634">
    <property type="term" value="C:nucleus"/>
    <property type="evidence" value="ECO:0007669"/>
    <property type="project" value="TreeGrafter"/>
</dbReference>
<comment type="cofactor">
    <cofactor evidence="2">
        <name>thiamine diphosphate</name>
        <dbReference type="ChEBI" id="CHEBI:58937"/>
    </cofactor>
</comment>
<evidence type="ECO:0000256" key="8">
    <source>
        <dbReference type="ARBA" id="ARBA00022842"/>
    </source>
</evidence>
<dbReference type="OrthoDB" id="308383at2759"/>
<dbReference type="SUPFAM" id="SSF52518">
    <property type="entry name" value="Thiamin diphosphate-binding fold (THDP-binding)"/>
    <property type="match status" value="2"/>
</dbReference>
<evidence type="ECO:0000256" key="12">
    <source>
        <dbReference type="RuleBase" id="RU362132"/>
    </source>
</evidence>
<accession>A0A9P4LH70</accession>
<dbReference type="PANTHER" id="PTHR43452">
    <property type="entry name" value="PYRUVATE DECARBOXYLASE"/>
    <property type="match status" value="1"/>
</dbReference>
<comment type="similarity">
    <text evidence="3 12">Belongs to the TPP enzyme family.</text>
</comment>
<protein>
    <recommendedName>
        <fullName evidence="5">Pyruvate decarboxylase</fullName>
        <ecNumber evidence="4">4.1.1.1</ecNumber>
    </recommendedName>
</protein>
<feature type="binding site" evidence="11">
    <location>
        <position position="456"/>
    </location>
    <ligand>
        <name>Mg(2+)</name>
        <dbReference type="ChEBI" id="CHEBI:18420"/>
    </ligand>
</feature>
<feature type="binding site" evidence="11">
    <location>
        <position position="485"/>
    </location>
    <ligand>
        <name>Mg(2+)</name>
        <dbReference type="ChEBI" id="CHEBI:18420"/>
    </ligand>
</feature>
<evidence type="ECO:0000313" key="16">
    <source>
        <dbReference type="EMBL" id="KAF2024272.1"/>
    </source>
</evidence>
<evidence type="ECO:0000256" key="10">
    <source>
        <dbReference type="ARBA" id="ARBA00023239"/>
    </source>
</evidence>
<organism evidence="16 17">
    <name type="scientific">Setomelanomma holmii</name>
    <dbReference type="NCBI Taxonomy" id="210430"/>
    <lineage>
        <taxon>Eukaryota</taxon>
        <taxon>Fungi</taxon>
        <taxon>Dikarya</taxon>
        <taxon>Ascomycota</taxon>
        <taxon>Pezizomycotina</taxon>
        <taxon>Dothideomycetes</taxon>
        <taxon>Pleosporomycetidae</taxon>
        <taxon>Pleosporales</taxon>
        <taxon>Pleosporineae</taxon>
        <taxon>Phaeosphaeriaceae</taxon>
        <taxon>Setomelanomma</taxon>
    </lineage>
</organism>
<dbReference type="CDD" id="cd02005">
    <property type="entry name" value="TPP_PDC_IPDC"/>
    <property type="match status" value="1"/>
</dbReference>
<name>A0A9P4LH70_9PLEO</name>
<dbReference type="PIRSF" id="PIRSF036565">
    <property type="entry name" value="Pyruvt_ip_decrb"/>
    <property type="match status" value="1"/>
</dbReference>
<dbReference type="InterPro" id="IPR029035">
    <property type="entry name" value="DHS-like_NAD/FAD-binding_dom"/>
</dbReference>
<dbReference type="InterPro" id="IPR029061">
    <property type="entry name" value="THDP-binding"/>
</dbReference>
<evidence type="ECO:0000256" key="5">
    <source>
        <dbReference type="ARBA" id="ARBA00014422"/>
    </source>
</evidence>
<feature type="domain" description="Thiamine pyrophosphate enzyme TPP-binding" evidence="14">
    <location>
        <begin position="404"/>
        <end position="491"/>
    </location>
</feature>
<evidence type="ECO:0000313" key="17">
    <source>
        <dbReference type="Proteomes" id="UP000799777"/>
    </source>
</evidence>
<evidence type="ECO:0000256" key="9">
    <source>
        <dbReference type="ARBA" id="ARBA00023052"/>
    </source>
</evidence>
<dbReference type="CDD" id="cd07038">
    <property type="entry name" value="TPP_PYR_PDC_IPDC_like"/>
    <property type="match status" value="1"/>
</dbReference>
<keyword evidence="16" id="KW-0670">Pyruvate</keyword>
<comment type="catalytic activity">
    <reaction evidence="1">
        <text>a 2-oxocarboxylate + H(+) = an aldehyde + CO2</text>
        <dbReference type="Rhea" id="RHEA:11628"/>
        <dbReference type="ChEBI" id="CHEBI:15378"/>
        <dbReference type="ChEBI" id="CHEBI:16526"/>
        <dbReference type="ChEBI" id="CHEBI:17478"/>
        <dbReference type="ChEBI" id="CHEBI:35179"/>
        <dbReference type="EC" id="4.1.1.1"/>
    </reaction>
</comment>
<dbReference type="EC" id="4.1.1.1" evidence="4"/>
<dbReference type="GO" id="GO:0000949">
    <property type="term" value="P:aromatic amino acid family catabolic process to alcohol via Ehrlich pathway"/>
    <property type="evidence" value="ECO:0007669"/>
    <property type="project" value="TreeGrafter"/>
</dbReference>
<dbReference type="InterPro" id="IPR012000">
    <property type="entry name" value="Thiamin_PyroP_enz_cen_dom"/>
</dbReference>
<dbReference type="InterPro" id="IPR047214">
    <property type="entry name" value="TPP_PDC_IPDC"/>
</dbReference>
<evidence type="ECO:0000256" key="7">
    <source>
        <dbReference type="ARBA" id="ARBA00022793"/>
    </source>
</evidence>
<evidence type="ECO:0000256" key="2">
    <source>
        <dbReference type="ARBA" id="ARBA00001964"/>
    </source>
</evidence>
<evidence type="ECO:0000256" key="11">
    <source>
        <dbReference type="PIRSR" id="PIRSR036565-2"/>
    </source>
</evidence>
<evidence type="ECO:0000256" key="4">
    <source>
        <dbReference type="ARBA" id="ARBA00013202"/>
    </source>
</evidence>
<dbReference type="GO" id="GO:0000287">
    <property type="term" value="F:magnesium ion binding"/>
    <property type="evidence" value="ECO:0007669"/>
    <property type="project" value="InterPro"/>
</dbReference>
<evidence type="ECO:0000259" key="15">
    <source>
        <dbReference type="Pfam" id="PF02776"/>
    </source>
</evidence>
<evidence type="ECO:0000259" key="14">
    <source>
        <dbReference type="Pfam" id="PF02775"/>
    </source>
</evidence>
<dbReference type="FunFam" id="3.40.50.970:FF:000024">
    <property type="entry name" value="Pyruvate decarboxylase isozyme"/>
    <property type="match status" value="1"/>
</dbReference>
<feature type="domain" description="Thiamine pyrophosphate enzyme N-terminal TPP-binding" evidence="15">
    <location>
        <begin position="10"/>
        <end position="118"/>
    </location>
</feature>
<keyword evidence="8 11" id="KW-0460">Magnesium</keyword>
<keyword evidence="10" id="KW-0456">Lyase</keyword>
<comment type="caution">
    <text evidence="16">The sequence shown here is derived from an EMBL/GenBank/DDBJ whole genome shotgun (WGS) entry which is preliminary data.</text>
</comment>
<evidence type="ECO:0000256" key="6">
    <source>
        <dbReference type="ARBA" id="ARBA00022723"/>
    </source>
</evidence>
<dbReference type="Pfam" id="PF02776">
    <property type="entry name" value="TPP_enzyme_N"/>
    <property type="match status" value="1"/>
</dbReference>
<dbReference type="PANTHER" id="PTHR43452:SF30">
    <property type="entry name" value="PYRUVATE DECARBOXYLASE ISOZYME 1-RELATED"/>
    <property type="match status" value="1"/>
</dbReference>
<sequence>MGEMPSGKITLGRYMWERIHQIGVDTIFGVPGDFNLQFLDSLFHIDGLKWTGNQNELNAAYAADGYARVKGVPGCFVTTHGVGELSALNGIAGSMSEQVKIIHVVGQTTRAMQKNHMMIHHSIGNKPDHQIYNKASAGLRYAAAELWDIETAPAEIDRVIRECFLKSGPVYIFLPLDLSSEQVDASLLDKPINTEPDVNKAAQEKAVKAITDALQEAKRPTVLVDAWTQRFAAVQEAAALVRKLNVPFFSANMGKGVVDESEEMYVGVWNGEVSTPGLKEVAKAADLVITLGYIPCDTNAAGFSRKISDSTTIHINPHDVVVLGTTYPNTSIKSLLAALTSALPSTPTHTIPKPTLPRPRTPLDHAATHLTQSFLWPAIENFLRAGDCIVGETGTSNFGLCDITFPPRTRFITQIYYGSIGYATAATLGVECARLELSSSHSSAEESGRTVLITGDGSMALTIQEIGTMIREKHKSVIFVINNAGYTVERLIWGARQPYNDIVPTSYAHLLPLYHHPAPESSFHRVTTKEELTAVLAKKELQSPEHLQLVELVLDKLDTSWRLGTQLAWRSEEHRKYLTDEGFVDTYGGWGLEGSAGGDVKWS</sequence>
<dbReference type="GO" id="GO:0005829">
    <property type="term" value="C:cytosol"/>
    <property type="evidence" value="ECO:0007669"/>
    <property type="project" value="TreeGrafter"/>
</dbReference>
<dbReference type="EMBL" id="ML978302">
    <property type="protein sequence ID" value="KAF2024272.1"/>
    <property type="molecule type" value="Genomic_DNA"/>
</dbReference>
<dbReference type="Pfam" id="PF02775">
    <property type="entry name" value="TPP_enzyme_C"/>
    <property type="match status" value="1"/>
</dbReference>
<keyword evidence="17" id="KW-1185">Reference proteome</keyword>
<keyword evidence="6 11" id="KW-0479">Metal-binding</keyword>
<dbReference type="Pfam" id="PF00205">
    <property type="entry name" value="TPP_enzyme_M"/>
    <property type="match status" value="1"/>
</dbReference>
<comment type="cofactor">
    <cofactor evidence="11">
        <name>Mg(2+)</name>
        <dbReference type="ChEBI" id="CHEBI:18420"/>
    </cofactor>
    <text evidence="11">Binds 1 Mg(2+) per subunit.</text>
</comment>
<dbReference type="GO" id="GO:0030976">
    <property type="term" value="F:thiamine pyrophosphate binding"/>
    <property type="evidence" value="ECO:0007669"/>
    <property type="project" value="InterPro"/>
</dbReference>
<reference evidence="16" key="1">
    <citation type="journal article" date="2020" name="Stud. Mycol.">
        <title>101 Dothideomycetes genomes: a test case for predicting lifestyles and emergence of pathogens.</title>
        <authorList>
            <person name="Haridas S."/>
            <person name="Albert R."/>
            <person name="Binder M."/>
            <person name="Bloem J."/>
            <person name="Labutti K."/>
            <person name="Salamov A."/>
            <person name="Andreopoulos B."/>
            <person name="Baker S."/>
            <person name="Barry K."/>
            <person name="Bills G."/>
            <person name="Bluhm B."/>
            <person name="Cannon C."/>
            <person name="Castanera R."/>
            <person name="Culley D."/>
            <person name="Daum C."/>
            <person name="Ezra D."/>
            <person name="Gonzalez J."/>
            <person name="Henrissat B."/>
            <person name="Kuo A."/>
            <person name="Liang C."/>
            <person name="Lipzen A."/>
            <person name="Lutzoni F."/>
            <person name="Magnuson J."/>
            <person name="Mondo S."/>
            <person name="Nolan M."/>
            <person name="Ohm R."/>
            <person name="Pangilinan J."/>
            <person name="Park H.-J."/>
            <person name="Ramirez L."/>
            <person name="Alfaro M."/>
            <person name="Sun H."/>
            <person name="Tritt A."/>
            <person name="Yoshinaga Y."/>
            <person name="Zwiers L.-H."/>
            <person name="Turgeon B."/>
            <person name="Goodwin S."/>
            <person name="Spatafora J."/>
            <person name="Crous P."/>
            <person name="Grigoriev I."/>
        </authorList>
    </citation>
    <scope>NUCLEOTIDE SEQUENCE</scope>
    <source>
        <strain evidence="16">CBS 110217</strain>
    </source>
</reference>
<dbReference type="GO" id="GO:0004737">
    <property type="term" value="F:pyruvate decarboxylase activity"/>
    <property type="evidence" value="ECO:0007669"/>
    <property type="project" value="UniProtKB-EC"/>
</dbReference>
<dbReference type="InterPro" id="IPR047213">
    <property type="entry name" value="TPP_PYR_PDC_IPDC-like"/>
</dbReference>
<proteinExistence type="inferred from homology"/>
<feature type="binding site" evidence="11">
    <location>
        <position position="483"/>
    </location>
    <ligand>
        <name>Mg(2+)</name>
        <dbReference type="ChEBI" id="CHEBI:18420"/>
    </ligand>
</feature>
<feature type="domain" description="Thiamine pyrophosphate enzyme central" evidence="13">
    <location>
        <begin position="207"/>
        <end position="321"/>
    </location>
</feature>
<dbReference type="InterPro" id="IPR011766">
    <property type="entry name" value="TPP_enzyme_TPP-bd"/>
</dbReference>
<dbReference type="Gene3D" id="3.40.50.1220">
    <property type="entry name" value="TPP-binding domain"/>
    <property type="match status" value="1"/>
</dbReference>
<dbReference type="Proteomes" id="UP000799777">
    <property type="component" value="Unassembled WGS sequence"/>
</dbReference>
<dbReference type="AlphaFoldDB" id="A0A9P4LH70"/>
<gene>
    <name evidence="16" type="ORF">EK21DRAFT_79099</name>
</gene>
<dbReference type="FunFam" id="3.40.50.970:FF:000019">
    <property type="entry name" value="Pyruvate decarboxylase isozyme"/>
    <property type="match status" value="1"/>
</dbReference>
<keyword evidence="7" id="KW-0210">Decarboxylase</keyword>
<keyword evidence="9 12" id="KW-0786">Thiamine pyrophosphate</keyword>
<evidence type="ECO:0000256" key="1">
    <source>
        <dbReference type="ARBA" id="ARBA00001041"/>
    </source>
</evidence>